<dbReference type="HAMAP" id="MF_00047">
    <property type="entry name" value="Dala_Dala_lig"/>
    <property type="match status" value="1"/>
</dbReference>
<keyword evidence="11 12" id="KW-0961">Cell wall biogenesis/degradation</keyword>
<dbReference type="Pfam" id="PF01820">
    <property type="entry name" value="Dala_Dala_lig_N"/>
    <property type="match status" value="1"/>
</dbReference>
<dbReference type="Proteomes" id="UP000252167">
    <property type="component" value="Unassembled WGS sequence"/>
</dbReference>
<dbReference type="PIRSF" id="PIRSF039102">
    <property type="entry name" value="Ddl/VanB"/>
    <property type="match status" value="1"/>
</dbReference>
<keyword evidence="9 12" id="KW-0573">Peptidoglycan synthesis</keyword>
<dbReference type="InterPro" id="IPR016185">
    <property type="entry name" value="PreATP-grasp_dom_sf"/>
</dbReference>
<dbReference type="Gene3D" id="3.30.1490.20">
    <property type="entry name" value="ATP-grasp fold, A domain"/>
    <property type="match status" value="1"/>
</dbReference>
<feature type="binding site" evidence="15">
    <location>
        <position position="329"/>
    </location>
    <ligand>
        <name>Mg(2+)</name>
        <dbReference type="ChEBI" id="CHEBI:18420"/>
        <label>2</label>
    </ligand>
</feature>
<dbReference type="GO" id="GO:0005524">
    <property type="term" value="F:ATP binding"/>
    <property type="evidence" value="ECO:0007669"/>
    <property type="project" value="UniProtKB-UniRule"/>
</dbReference>
<feature type="binding site" evidence="14">
    <location>
        <begin position="227"/>
        <end position="234"/>
    </location>
    <ligand>
        <name>ATP</name>
        <dbReference type="ChEBI" id="CHEBI:30616"/>
    </ligand>
</feature>
<dbReference type="GO" id="GO:0008716">
    <property type="term" value="F:D-alanine-D-alanine ligase activity"/>
    <property type="evidence" value="ECO:0007669"/>
    <property type="project" value="UniProtKB-UniRule"/>
</dbReference>
<protein>
    <recommendedName>
        <fullName evidence="12">D-alanine--D-alanine ligase</fullName>
        <ecNumber evidence="12">6.3.2.4</ecNumber>
    </recommendedName>
    <alternativeName>
        <fullName evidence="12">D-Ala-D-Ala ligase</fullName>
    </alternativeName>
    <alternativeName>
        <fullName evidence="12">D-alanylalanine synthetase</fullName>
    </alternativeName>
</protein>
<keyword evidence="8 12" id="KW-0133">Cell shape</keyword>
<dbReference type="Gene3D" id="3.40.50.20">
    <property type="match status" value="1"/>
</dbReference>
<dbReference type="NCBIfam" id="NF002378">
    <property type="entry name" value="PRK01372.1"/>
    <property type="match status" value="1"/>
</dbReference>
<comment type="cofactor">
    <cofactor evidence="15">
        <name>Mg(2+)</name>
        <dbReference type="ChEBI" id="CHEBI:18420"/>
    </cofactor>
    <cofactor evidence="15">
        <name>Mn(2+)</name>
        <dbReference type="ChEBI" id="CHEBI:29035"/>
    </cofactor>
    <text evidence="15">Binds 2 magnesium or manganese ions per subunit.</text>
</comment>
<keyword evidence="3 12" id="KW-0436">Ligase</keyword>
<dbReference type="GO" id="GO:0008360">
    <property type="term" value="P:regulation of cell shape"/>
    <property type="evidence" value="ECO:0007669"/>
    <property type="project" value="UniProtKB-KW"/>
</dbReference>
<proteinExistence type="inferred from homology"/>
<comment type="cofactor">
    <cofactor evidence="1">
        <name>Mn(2+)</name>
        <dbReference type="ChEBI" id="CHEBI:29035"/>
    </cofactor>
</comment>
<keyword evidence="4 15" id="KW-0479">Metal-binding</keyword>
<feature type="active site" evidence="13">
    <location>
        <position position="18"/>
    </location>
</feature>
<feature type="binding site" evidence="14">
    <location>
        <begin position="189"/>
        <end position="191"/>
    </location>
    <ligand>
        <name>ATP</name>
        <dbReference type="ChEBI" id="CHEBI:30616"/>
    </ligand>
</feature>
<dbReference type="UniPathway" id="UPA00219"/>
<keyword evidence="7 15" id="KW-0460">Magnesium</keyword>
<dbReference type="NCBIfam" id="TIGR01205">
    <property type="entry name" value="D_ala_D_alaTIGR"/>
    <property type="match status" value="1"/>
</dbReference>
<feature type="binding site" evidence="15">
    <location>
        <position position="314"/>
    </location>
    <ligand>
        <name>Mg(2+)</name>
        <dbReference type="ChEBI" id="CHEBI:18420"/>
        <label>1</label>
    </ligand>
</feature>
<gene>
    <name evidence="12" type="primary">ddl</name>
    <name evidence="18" type="ORF">C1H84_14405</name>
</gene>
<dbReference type="PROSITE" id="PS50975">
    <property type="entry name" value="ATP_GRASP"/>
    <property type="match status" value="1"/>
</dbReference>
<feature type="binding site" evidence="15">
    <location>
        <position position="327"/>
    </location>
    <ligand>
        <name>Mg(2+)</name>
        <dbReference type="ChEBI" id="CHEBI:18420"/>
        <label>1</label>
    </ligand>
</feature>
<dbReference type="PANTHER" id="PTHR23132">
    <property type="entry name" value="D-ALANINE--D-ALANINE LIGASE"/>
    <property type="match status" value="1"/>
</dbReference>
<dbReference type="PROSITE" id="PS00843">
    <property type="entry name" value="DALA_DALA_LIGASE_1"/>
    <property type="match status" value="1"/>
</dbReference>
<comment type="subcellular location">
    <subcellularLocation>
        <location evidence="12">Cytoplasm</location>
    </subcellularLocation>
</comment>
<dbReference type="GO" id="GO:0071555">
    <property type="term" value="P:cell wall organization"/>
    <property type="evidence" value="ECO:0007669"/>
    <property type="project" value="UniProtKB-KW"/>
</dbReference>
<evidence type="ECO:0000256" key="12">
    <source>
        <dbReference type="HAMAP-Rule" id="MF_00047"/>
    </source>
</evidence>
<name>A0A365YAC4_9MICC</name>
<dbReference type="RefSeq" id="WP_113607770.1">
    <property type="nucleotide sequence ID" value="NZ_POAF01000007.1"/>
</dbReference>
<evidence type="ECO:0000259" key="17">
    <source>
        <dbReference type="PROSITE" id="PS50975"/>
    </source>
</evidence>
<dbReference type="FunFam" id="3.30.470.20:FF:000008">
    <property type="entry name" value="D-alanine--D-alanine ligase"/>
    <property type="match status" value="1"/>
</dbReference>
<evidence type="ECO:0000256" key="2">
    <source>
        <dbReference type="ARBA" id="ARBA00010871"/>
    </source>
</evidence>
<dbReference type="AlphaFoldDB" id="A0A365YAC4"/>
<evidence type="ECO:0000256" key="5">
    <source>
        <dbReference type="ARBA" id="ARBA00022741"/>
    </source>
</evidence>
<evidence type="ECO:0000256" key="3">
    <source>
        <dbReference type="ARBA" id="ARBA00022598"/>
    </source>
</evidence>
<evidence type="ECO:0000256" key="11">
    <source>
        <dbReference type="ARBA" id="ARBA00023316"/>
    </source>
</evidence>
<keyword evidence="12" id="KW-0963">Cytoplasm</keyword>
<dbReference type="PROSITE" id="PS00844">
    <property type="entry name" value="DALA_DALA_LIGASE_2"/>
    <property type="match status" value="1"/>
</dbReference>
<dbReference type="InterPro" id="IPR013815">
    <property type="entry name" value="ATP_grasp_subdomain_1"/>
</dbReference>
<evidence type="ECO:0000256" key="4">
    <source>
        <dbReference type="ARBA" id="ARBA00022723"/>
    </source>
</evidence>
<comment type="similarity">
    <text evidence="2 12">Belongs to the D-alanine--D-alanine ligase family.</text>
</comment>
<keyword evidence="6 16" id="KW-0067">ATP-binding</keyword>
<dbReference type="GO" id="GO:0046872">
    <property type="term" value="F:metal ion binding"/>
    <property type="evidence" value="ECO:0007669"/>
    <property type="project" value="UniProtKB-KW"/>
</dbReference>
<dbReference type="GO" id="GO:0005829">
    <property type="term" value="C:cytosol"/>
    <property type="evidence" value="ECO:0007669"/>
    <property type="project" value="TreeGrafter"/>
</dbReference>
<dbReference type="InterPro" id="IPR011761">
    <property type="entry name" value="ATP-grasp"/>
</dbReference>
<keyword evidence="5 14" id="KW-0547">Nucleotide-binding</keyword>
<feature type="binding site" evidence="14">
    <location>
        <begin position="197"/>
        <end position="198"/>
    </location>
    <ligand>
        <name>ATP</name>
        <dbReference type="ChEBI" id="CHEBI:30616"/>
    </ligand>
</feature>
<evidence type="ECO:0000313" key="19">
    <source>
        <dbReference type="Proteomes" id="UP000252167"/>
    </source>
</evidence>
<dbReference type="Gene3D" id="3.30.470.20">
    <property type="entry name" value="ATP-grasp fold, B domain"/>
    <property type="match status" value="1"/>
</dbReference>
<evidence type="ECO:0000256" key="8">
    <source>
        <dbReference type="ARBA" id="ARBA00022960"/>
    </source>
</evidence>
<feature type="binding site" evidence="14">
    <location>
        <position position="145"/>
    </location>
    <ligand>
        <name>ATP</name>
        <dbReference type="ChEBI" id="CHEBI:30616"/>
    </ligand>
</feature>
<evidence type="ECO:0000256" key="10">
    <source>
        <dbReference type="ARBA" id="ARBA00023211"/>
    </source>
</evidence>
<dbReference type="SUPFAM" id="SSF56059">
    <property type="entry name" value="Glutathione synthetase ATP-binding domain-like"/>
    <property type="match status" value="1"/>
</dbReference>
<dbReference type="InterPro" id="IPR005905">
    <property type="entry name" value="D_ala_D_ala"/>
</dbReference>
<sequence>MTERKPQVLLLFGGRSSEHSVSCVTAAGVMHAIDRERFDVVPVGITRQGEWTLLTEDPQDWALNTGSLPEISDVDNPVQLSTDPNKTSLMSLSKSVVSELGEIDVVFPLLHGPFGEDGSIQGMLEMAGVSYVGSGIAASAMGMDKHFMKVVFESAGFKVGPYEVITNKQWLRDSDSALQRCERLEYPLFVKPARAGSSVGITKVDVPSELRDAIEVARREDPKVIVEQGIIGREIECGVLEGRGSTPSRASLPGEISVADNGHTFYDFEAKYVDGAAANLSCPAQLSDEATAQIRELAVKAFDAIDAEGLSRVDFFYTPEGEWIINEINTMPGFTPSSMYPQMWAKTGIDYRELIDELIALASERRIGLR</sequence>
<evidence type="ECO:0000256" key="15">
    <source>
        <dbReference type="PIRSR" id="PIRSR039102-3"/>
    </source>
</evidence>
<organism evidence="18 19">
    <name type="scientific">Glutamicibacter soli</name>
    <dbReference type="NCBI Taxonomy" id="453836"/>
    <lineage>
        <taxon>Bacteria</taxon>
        <taxon>Bacillati</taxon>
        <taxon>Actinomycetota</taxon>
        <taxon>Actinomycetes</taxon>
        <taxon>Micrococcales</taxon>
        <taxon>Micrococcaceae</taxon>
        <taxon>Glutamicibacter</taxon>
    </lineage>
</organism>
<dbReference type="Pfam" id="PF07478">
    <property type="entry name" value="Dala_Dala_lig_C"/>
    <property type="match status" value="1"/>
</dbReference>
<evidence type="ECO:0000256" key="16">
    <source>
        <dbReference type="PROSITE-ProRule" id="PRU00409"/>
    </source>
</evidence>
<feature type="binding site" evidence="14">
    <location>
        <begin position="326"/>
        <end position="327"/>
    </location>
    <ligand>
        <name>ATP</name>
        <dbReference type="ChEBI" id="CHEBI:30616"/>
    </ligand>
</feature>
<comment type="caution">
    <text evidence="18">The sequence shown here is derived from an EMBL/GenBank/DDBJ whole genome shotgun (WGS) entry which is preliminary data.</text>
</comment>
<comment type="catalytic activity">
    <reaction evidence="12">
        <text>2 D-alanine + ATP = D-alanyl-D-alanine + ADP + phosphate + H(+)</text>
        <dbReference type="Rhea" id="RHEA:11224"/>
        <dbReference type="ChEBI" id="CHEBI:15378"/>
        <dbReference type="ChEBI" id="CHEBI:30616"/>
        <dbReference type="ChEBI" id="CHEBI:43474"/>
        <dbReference type="ChEBI" id="CHEBI:57416"/>
        <dbReference type="ChEBI" id="CHEBI:57822"/>
        <dbReference type="ChEBI" id="CHEBI:456216"/>
        <dbReference type="EC" id="6.3.2.4"/>
    </reaction>
</comment>
<dbReference type="EMBL" id="POAF01000007">
    <property type="protein sequence ID" value="RBL99611.1"/>
    <property type="molecule type" value="Genomic_DNA"/>
</dbReference>
<feature type="active site" evidence="13">
    <location>
        <position position="197"/>
    </location>
</feature>
<dbReference type="GO" id="GO:0009252">
    <property type="term" value="P:peptidoglycan biosynthetic process"/>
    <property type="evidence" value="ECO:0007669"/>
    <property type="project" value="UniProtKB-UniRule"/>
</dbReference>
<keyword evidence="19" id="KW-1185">Reference proteome</keyword>
<feature type="binding site" evidence="15">
    <location>
        <position position="327"/>
    </location>
    <ligand>
        <name>Mg(2+)</name>
        <dbReference type="ChEBI" id="CHEBI:18420"/>
        <label>2</label>
    </ligand>
</feature>
<accession>A0A365YAC4</accession>
<comment type="function">
    <text evidence="12">Cell wall formation.</text>
</comment>
<keyword evidence="10 15" id="KW-0464">Manganese</keyword>
<evidence type="ECO:0000256" key="1">
    <source>
        <dbReference type="ARBA" id="ARBA00001936"/>
    </source>
</evidence>
<reference evidence="18 19" key="1">
    <citation type="submission" date="2018-01" db="EMBL/GenBank/DDBJ databases">
        <title>Glutamicibacter soli strain NHPC-3 Whole genome sequence and assembly.</title>
        <authorList>
            <person name="Choudhury P."/>
            <person name="Gupta D."/>
            <person name="Sengupta K."/>
            <person name="Jawed A."/>
            <person name="Sultana N."/>
            <person name="Saha P."/>
        </authorList>
    </citation>
    <scope>NUCLEOTIDE SEQUENCE [LARGE SCALE GENOMIC DNA]</scope>
    <source>
        <strain evidence="18 19">NHPC-3</strain>
    </source>
</reference>
<evidence type="ECO:0000256" key="14">
    <source>
        <dbReference type="PIRSR" id="PIRSR039102-2"/>
    </source>
</evidence>
<feature type="active site" evidence="13">
    <location>
        <position position="338"/>
    </location>
</feature>
<dbReference type="SUPFAM" id="SSF52440">
    <property type="entry name" value="PreATP-grasp domain"/>
    <property type="match status" value="1"/>
</dbReference>
<dbReference type="EC" id="6.3.2.4" evidence="12"/>
<evidence type="ECO:0000256" key="13">
    <source>
        <dbReference type="PIRSR" id="PIRSR039102-1"/>
    </source>
</evidence>
<dbReference type="InterPro" id="IPR011127">
    <property type="entry name" value="Dala_Dala_lig_N"/>
</dbReference>
<dbReference type="NCBIfam" id="NF002528">
    <property type="entry name" value="PRK01966.1-4"/>
    <property type="match status" value="1"/>
</dbReference>
<evidence type="ECO:0000313" key="18">
    <source>
        <dbReference type="EMBL" id="RBL99611.1"/>
    </source>
</evidence>
<dbReference type="InterPro" id="IPR011095">
    <property type="entry name" value="Dala_Dala_lig_C"/>
</dbReference>
<evidence type="ECO:0000256" key="6">
    <source>
        <dbReference type="ARBA" id="ARBA00022840"/>
    </source>
</evidence>
<dbReference type="InterPro" id="IPR000291">
    <property type="entry name" value="D-Ala_lig_Van_CS"/>
</dbReference>
<evidence type="ECO:0000256" key="9">
    <source>
        <dbReference type="ARBA" id="ARBA00022984"/>
    </source>
</evidence>
<dbReference type="PANTHER" id="PTHR23132:SF25">
    <property type="entry name" value="D-ALANINE--D-ALANINE LIGASE A"/>
    <property type="match status" value="1"/>
</dbReference>
<comment type="pathway">
    <text evidence="12">Cell wall biogenesis; peptidoglycan biosynthesis.</text>
</comment>
<evidence type="ECO:0000256" key="7">
    <source>
        <dbReference type="ARBA" id="ARBA00022842"/>
    </source>
</evidence>
<feature type="domain" description="ATP-grasp" evidence="17">
    <location>
        <begin position="149"/>
        <end position="360"/>
    </location>
</feature>